<comment type="catalytic activity">
    <reaction evidence="3">
        <text>adenosylcob(III)inamide + GTP = adenosylcob(III)inamide phosphate + GDP + H(+)</text>
        <dbReference type="Rhea" id="RHEA:15765"/>
        <dbReference type="ChEBI" id="CHEBI:2480"/>
        <dbReference type="ChEBI" id="CHEBI:15378"/>
        <dbReference type="ChEBI" id="CHEBI:37565"/>
        <dbReference type="ChEBI" id="CHEBI:58189"/>
        <dbReference type="ChEBI" id="CHEBI:58502"/>
        <dbReference type="EC" id="2.7.1.156"/>
    </reaction>
</comment>
<comment type="similarity">
    <text evidence="7">Belongs to the CobU/CobP family.</text>
</comment>
<dbReference type="EC" id="2.7.7.62" evidence="9"/>
<organism evidence="20 21">
    <name type="scientific">Candidatus Marinarcus aquaticus</name>
    <dbReference type="NCBI Taxonomy" id="2044504"/>
    <lineage>
        <taxon>Bacteria</taxon>
        <taxon>Pseudomonadati</taxon>
        <taxon>Campylobacterota</taxon>
        <taxon>Epsilonproteobacteria</taxon>
        <taxon>Campylobacterales</taxon>
        <taxon>Arcobacteraceae</taxon>
        <taxon>Candidatus Marinarcus</taxon>
    </lineage>
</organism>
<feature type="active site" description="GMP-histidine intermediate" evidence="18">
    <location>
        <position position="51"/>
    </location>
</feature>
<dbReference type="GO" id="GO:0005525">
    <property type="term" value="F:GTP binding"/>
    <property type="evidence" value="ECO:0007669"/>
    <property type="project" value="UniProtKB-KW"/>
</dbReference>
<feature type="binding site" evidence="19">
    <location>
        <position position="81"/>
    </location>
    <ligand>
        <name>GTP</name>
        <dbReference type="ChEBI" id="CHEBI:37565"/>
    </ligand>
</feature>
<comment type="caution">
    <text evidence="20">The sequence shown here is derived from an EMBL/GenBank/DDBJ whole genome shotgun (WGS) entry which is preliminary data.</text>
</comment>
<evidence type="ECO:0000256" key="11">
    <source>
        <dbReference type="ARBA" id="ARBA00022679"/>
    </source>
</evidence>
<dbReference type="GO" id="GO:0009236">
    <property type="term" value="P:cobalamin biosynthetic process"/>
    <property type="evidence" value="ECO:0007669"/>
    <property type="project" value="UniProtKB-UniPathway"/>
</dbReference>
<evidence type="ECO:0000256" key="6">
    <source>
        <dbReference type="ARBA" id="ARBA00005159"/>
    </source>
</evidence>
<dbReference type="AlphaFoldDB" id="A0A4Q0XMM1"/>
<comment type="pathway">
    <text evidence="5">Cofactor biosynthesis; adenosylcobalamin biosynthesis; adenosylcobalamin from cob(II)yrinate a,c-diamide: step 6/7.</text>
</comment>
<evidence type="ECO:0000256" key="9">
    <source>
        <dbReference type="ARBA" id="ARBA00012523"/>
    </source>
</evidence>
<accession>A0A4Q0XMM1</accession>
<dbReference type="Proteomes" id="UP000290657">
    <property type="component" value="Unassembled WGS sequence"/>
</dbReference>
<keyword evidence="13" id="KW-0418">Kinase</keyword>
<evidence type="ECO:0000256" key="10">
    <source>
        <dbReference type="ARBA" id="ARBA00022573"/>
    </source>
</evidence>
<evidence type="ECO:0000313" key="20">
    <source>
        <dbReference type="EMBL" id="RXJ53775.1"/>
    </source>
</evidence>
<protein>
    <recommendedName>
        <fullName evidence="16">Adenosylcobinamide kinase</fullName>
        <ecNumber evidence="8">2.7.1.156</ecNumber>
        <ecNumber evidence="9">2.7.7.62</ecNumber>
    </recommendedName>
    <alternativeName>
        <fullName evidence="17">Adenosylcobinamide-phosphate guanylyltransferase</fullName>
    </alternativeName>
</protein>
<dbReference type="Gene3D" id="3.40.50.300">
    <property type="entry name" value="P-loop containing nucleotide triphosphate hydrolases"/>
    <property type="match status" value="1"/>
</dbReference>
<dbReference type="GO" id="GO:0043752">
    <property type="term" value="F:adenosylcobinamide kinase activity"/>
    <property type="evidence" value="ECO:0007669"/>
    <property type="project" value="UniProtKB-EC"/>
</dbReference>
<evidence type="ECO:0000256" key="7">
    <source>
        <dbReference type="ARBA" id="ARBA00007490"/>
    </source>
</evidence>
<dbReference type="PANTHER" id="PTHR34848:SF1">
    <property type="entry name" value="BIFUNCTIONAL ADENOSYLCOBALAMIN BIOSYNTHESIS PROTEIN COBU"/>
    <property type="match status" value="1"/>
</dbReference>
<evidence type="ECO:0000256" key="3">
    <source>
        <dbReference type="ARBA" id="ARBA00001522"/>
    </source>
</evidence>
<dbReference type="RefSeq" id="WP_128997202.1">
    <property type="nucleotide sequence ID" value="NZ_PDKN01000012.1"/>
</dbReference>
<evidence type="ECO:0000256" key="4">
    <source>
        <dbReference type="ARBA" id="ARBA00003889"/>
    </source>
</evidence>
<dbReference type="InterPro" id="IPR027417">
    <property type="entry name" value="P-loop_NTPase"/>
</dbReference>
<dbReference type="SUPFAM" id="SSF52540">
    <property type="entry name" value="P-loop containing nucleoside triphosphate hydrolases"/>
    <property type="match status" value="1"/>
</dbReference>
<evidence type="ECO:0000256" key="14">
    <source>
        <dbReference type="ARBA" id="ARBA00022840"/>
    </source>
</evidence>
<evidence type="ECO:0000256" key="5">
    <source>
        <dbReference type="ARBA" id="ARBA00004692"/>
    </source>
</evidence>
<dbReference type="PIRSF" id="PIRSF006135">
    <property type="entry name" value="CobU"/>
    <property type="match status" value="1"/>
</dbReference>
<sequence>MKLFYFGGQKSGKTSCASKRALQIADNKPYYIATYDNSFNDEAMQERIKKHQEERKEDFICIEESHDLAKVIKEGNTYVVDCMTMYLLNHMQNNFEELLEQLNALFSIECNVIFILNDINSGVIPLEKQSREFVDKSGLLGQFLAQQCDEVIEVKYTIERRLK</sequence>
<dbReference type="EMBL" id="PDKN01000012">
    <property type="protein sequence ID" value="RXJ53775.1"/>
    <property type="molecule type" value="Genomic_DNA"/>
</dbReference>
<keyword evidence="20" id="KW-0548">Nucleotidyltransferase</keyword>
<evidence type="ECO:0000256" key="2">
    <source>
        <dbReference type="ARBA" id="ARBA00000711"/>
    </source>
</evidence>
<comment type="function">
    <text evidence="4">Catalyzes ATP-dependent phosphorylation of adenosylcobinamide and addition of GMP to adenosylcobinamide phosphate.</text>
</comment>
<dbReference type="GO" id="GO:0008820">
    <property type="term" value="F:cobinamide phosphate guanylyltransferase activity"/>
    <property type="evidence" value="ECO:0007669"/>
    <property type="project" value="UniProtKB-EC"/>
</dbReference>
<proteinExistence type="inferred from homology"/>
<feature type="binding site" evidence="19">
    <location>
        <position position="63"/>
    </location>
    <ligand>
        <name>GTP</name>
        <dbReference type="ChEBI" id="CHEBI:37565"/>
    </ligand>
</feature>
<comment type="catalytic activity">
    <reaction evidence="1">
        <text>adenosylcob(III)inamide + ATP = adenosylcob(III)inamide phosphate + ADP + H(+)</text>
        <dbReference type="Rhea" id="RHEA:15769"/>
        <dbReference type="ChEBI" id="CHEBI:2480"/>
        <dbReference type="ChEBI" id="CHEBI:15378"/>
        <dbReference type="ChEBI" id="CHEBI:30616"/>
        <dbReference type="ChEBI" id="CHEBI:58502"/>
        <dbReference type="ChEBI" id="CHEBI:456216"/>
        <dbReference type="EC" id="2.7.1.156"/>
    </reaction>
</comment>
<evidence type="ECO:0000256" key="15">
    <source>
        <dbReference type="ARBA" id="ARBA00023134"/>
    </source>
</evidence>
<comment type="pathway">
    <text evidence="6">Cofactor biosynthesis; adenosylcobalamin biosynthesis; adenosylcobalamin from cob(II)yrinate a,c-diamide: step 5/7.</text>
</comment>
<reference evidence="20 21" key="1">
    <citation type="submission" date="2017-10" db="EMBL/GenBank/DDBJ databases">
        <title>Genomics of the genus Arcobacter.</title>
        <authorList>
            <person name="Perez-Cataluna A."/>
            <person name="Figueras M.J."/>
        </authorList>
    </citation>
    <scope>NUCLEOTIDE SEQUENCE [LARGE SCALE GENOMIC DNA]</scope>
    <source>
        <strain evidence="20 21">CECT 8987</strain>
    </source>
</reference>
<dbReference type="UniPathway" id="UPA00148">
    <property type="reaction ID" value="UER00236"/>
</dbReference>
<evidence type="ECO:0000256" key="8">
    <source>
        <dbReference type="ARBA" id="ARBA00012016"/>
    </source>
</evidence>
<evidence type="ECO:0000313" key="21">
    <source>
        <dbReference type="Proteomes" id="UP000290657"/>
    </source>
</evidence>
<evidence type="ECO:0000256" key="19">
    <source>
        <dbReference type="PIRSR" id="PIRSR006135-2"/>
    </source>
</evidence>
<keyword evidence="10" id="KW-0169">Cobalamin biosynthesis</keyword>
<keyword evidence="11 20" id="KW-0808">Transferase</keyword>
<keyword evidence="15 19" id="KW-0342">GTP-binding</keyword>
<evidence type="ECO:0000256" key="13">
    <source>
        <dbReference type="ARBA" id="ARBA00022777"/>
    </source>
</evidence>
<name>A0A4Q0XMM1_9BACT</name>
<keyword evidence="12 19" id="KW-0547">Nucleotide-binding</keyword>
<evidence type="ECO:0000256" key="17">
    <source>
        <dbReference type="ARBA" id="ARBA00030571"/>
    </source>
</evidence>
<evidence type="ECO:0000256" key="16">
    <source>
        <dbReference type="ARBA" id="ARBA00029570"/>
    </source>
</evidence>
<dbReference type="GO" id="GO:0005524">
    <property type="term" value="F:ATP binding"/>
    <property type="evidence" value="ECO:0007669"/>
    <property type="project" value="UniProtKB-KW"/>
</dbReference>
<keyword evidence="14" id="KW-0067">ATP-binding</keyword>
<evidence type="ECO:0000256" key="12">
    <source>
        <dbReference type="ARBA" id="ARBA00022741"/>
    </source>
</evidence>
<evidence type="ECO:0000256" key="18">
    <source>
        <dbReference type="PIRSR" id="PIRSR006135-1"/>
    </source>
</evidence>
<dbReference type="Pfam" id="PF02283">
    <property type="entry name" value="CobU"/>
    <property type="match status" value="1"/>
</dbReference>
<dbReference type="InterPro" id="IPR003203">
    <property type="entry name" value="CobU/CobP"/>
</dbReference>
<dbReference type="EC" id="2.7.1.156" evidence="8"/>
<gene>
    <name evidence="20" type="ORF">CRV04_12530</name>
</gene>
<dbReference type="PANTHER" id="PTHR34848">
    <property type="match status" value="1"/>
</dbReference>
<keyword evidence="21" id="KW-1185">Reference proteome</keyword>
<evidence type="ECO:0000256" key="1">
    <source>
        <dbReference type="ARBA" id="ARBA00000312"/>
    </source>
</evidence>
<comment type="catalytic activity">
    <reaction evidence="2">
        <text>adenosylcob(III)inamide phosphate + GTP + H(+) = adenosylcob(III)inamide-GDP + diphosphate</text>
        <dbReference type="Rhea" id="RHEA:22712"/>
        <dbReference type="ChEBI" id="CHEBI:15378"/>
        <dbReference type="ChEBI" id="CHEBI:33019"/>
        <dbReference type="ChEBI" id="CHEBI:37565"/>
        <dbReference type="ChEBI" id="CHEBI:58502"/>
        <dbReference type="ChEBI" id="CHEBI:60487"/>
        <dbReference type="EC" id="2.7.7.62"/>
    </reaction>
</comment>
<dbReference type="OrthoDB" id="9788370at2"/>